<comment type="pathway">
    <text evidence="1">One-carbon metabolism; tetrahydrofolate interconversion.</text>
</comment>
<proteinExistence type="inferred from homology"/>
<dbReference type="PROSITE" id="PS00722">
    <property type="entry name" value="FTHFS_2"/>
    <property type="match status" value="1"/>
</dbReference>
<evidence type="ECO:0000313" key="9">
    <source>
        <dbReference type="Proteomes" id="UP000019132"/>
    </source>
</evidence>
<dbReference type="Pfam" id="PF01268">
    <property type="entry name" value="FTHFS"/>
    <property type="match status" value="1"/>
</dbReference>
<dbReference type="AlphaFoldDB" id="K3WGN0"/>
<dbReference type="Proteomes" id="UP000019132">
    <property type="component" value="Unassembled WGS sequence"/>
</dbReference>
<accession>K3WGN0</accession>
<dbReference type="HOGENOM" id="CLU_003601_3_3_1"/>
<dbReference type="EMBL" id="GL376567">
    <property type="status" value="NOT_ANNOTATED_CDS"/>
    <property type="molecule type" value="Genomic_DNA"/>
</dbReference>
<dbReference type="OMA" id="KFWNLKC"/>
<dbReference type="VEuPathDB" id="FungiDB:PYU1_G004111"/>
<dbReference type="HAMAP" id="MF_01543">
    <property type="entry name" value="FTHFS"/>
    <property type="match status" value="1"/>
</dbReference>
<dbReference type="Gene3D" id="3.30.1510.10">
    <property type="entry name" value="Domain 2, N(10)-formyltetrahydrofolate synthetase"/>
    <property type="match status" value="1"/>
</dbReference>
<evidence type="ECO:0000313" key="8">
    <source>
        <dbReference type="EnsemblProtists" id="PYU1_T004121"/>
    </source>
</evidence>
<evidence type="ECO:0000256" key="6">
    <source>
        <dbReference type="ARBA" id="ARBA00022741"/>
    </source>
</evidence>
<dbReference type="Gene3D" id="3.10.410.10">
    <property type="entry name" value="Formyltetrahydrofolate synthetase, domain 3"/>
    <property type="match status" value="1"/>
</dbReference>
<dbReference type="CDD" id="cd00477">
    <property type="entry name" value="FTHFS"/>
    <property type="match status" value="1"/>
</dbReference>
<dbReference type="SUPFAM" id="SSF52540">
    <property type="entry name" value="P-loop containing nucleoside triphosphate hydrolases"/>
    <property type="match status" value="1"/>
</dbReference>
<dbReference type="Gene3D" id="3.40.50.300">
    <property type="entry name" value="P-loop containing nucleotide triphosphate hydrolases"/>
    <property type="match status" value="1"/>
</dbReference>
<evidence type="ECO:0000256" key="2">
    <source>
        <dbReference type="ARBA" id="ARBA00011738"/>
    </source>
</evidence>
<dbReference type="EnsemblProtists" id="PYU1_T004121">
    <property type="protein sequence ID" value="PYU1_T004121"/>
    <property type="gene ID" value="PYU1_G004111"/>
</dbReference>
<dbReference type="GO" id="GO:0035999">
    <property type="term" value="P:tetrahydrofolate interconversion"/>
    <property type="evidence" value="ECO:0007669"/>
    <property type="project" value="UniProtKB-UniPathway"/>
</dbReference>
<dbReference type="UniPathway" id="UPA00193"/>
<reference evidence="9" key="2">
    <citation type="submission" date="2010-04" db="EMBL/GenBank/DDBJ databases">
        <authorList>
            <person name="Buell R."/>
            <person name="Hamilton J."/>
            <person name="Hostetler J."/>
        </authorList>
    </citation>
    <scope>NUCLEOTIDE SEQUENCE [LARGE SCALE GENOMIC DNA]</scope>
    <source>
        <strain evidence="9">DAOM:BR144</strain>
    </source>
</reference>
<evidence type="ECO:0000256" key="1">
    <source>
        <dbReference type="ARBA" id="ARBA00004777"/>
    </source>
</evidence>
<keyword evidence="9" id="KW-1185">Reference proteome</keyword>
<dbReference type="EC" id="6.3.4.3" evidence="3"/>
<keyword evidence="6" id="KW-0547">Nucleotide-binding</keyword>
<evidence type="ECO:0000256" key="4">
    <source>
        <dbReference type="ARBA" id="ARBA00022563"/>
    </source>
</evidence>
<keyword evidence="4" id="KW-0554">One-carbon metabolism</keyword>
<dbReference type="GO" id="GO:0004329">
    <property type="term" value="F:formate-tetrahydrofolate ligase activity"/>
    <property type="evidence" value="ECO:0007669"/>
    <property type="project" value="UniProtKB-EC"/>
</dbReference>
<dbReference type="eggNOG" id="KOG4230">
    <property type="taxonomic scope" value="Eukaryota"/>
</dbReference>
<evidence type="ECO:0000256" key="7">
    <source>
        <dbReference type="ARBA" id="ARBA00022840"/>
    </source>
</evidence>
<evidence type="ECO:0000256" key="3">
    <source>
        <dbReference type="ARBA" id="ARBA00012295"/>
    </source>
</evidence>
<dbReference type="PROSITE" id="PS00721">
    <property type="entry name" value="FTHFS_1"/>
    <property type="match status" value="1"/>
</dbReference>
<dbReference type="FunFam" id="3.40.50.300:FF:001123">
    <property type="entry name" value="C-1-tetrahydrofolate synthase, cytoplasmic isoform X2"/>
    <property type="match status" value="1"/>
</dbReference>
<dbReference type="InterPro" id="IPR020628">
    <property type="entry name" value="Formate_THF_ligase_CS"/>
</dbReference>
<dbReference type="FunFam" id="3.10.410.10:FF:000001">
    <property type="entry name" value="Putative formate--tetrahydrofolate ligase"/>
    <property type="match status" value="1"/>
</dbReference>
<comment type="subunit">
    <text evidence="2">Homodimer.</text>
</comment>
<organism evidence="8 9">
    <name type="scientific">Globisporangium ultimum (strain ATCC 200006 / CBS 805.95 / DAOM BR144)</name>
    <name type="common">Pythium ultimum</name>
    <dbReference type="NCBI Taxonomy" id="431595"/>
    <lineage>
        <taxon>Eukaryota</taxon>
        <taxon>Sar</taxon>
        <taxon>Stramenopiles</taxon>
        <taxon>Oomycota</taxon>
        <taxon>Peronosporomycetes</taxon>
        <taxon>Pythiales</taxon>
        <taxon>Pythiaceae</taxon>
        <taxon>Globisporangium</taxon>
    </lineage>
</organism>
<dbReference type="InterPro" id="IPR000559">
    <property type="entry name" value="Formate_THF_ligase"/>
</dbReference>
<dbReference type="InterPro" id="IPR027417">
    <property type="entry name" value="P-loop_NTPase"/>
</dbReference>
<keyword evidence="7" id="KW-0067">ATP-binding</keyword>
<name>K3WGN0_GLOUD</name>
<dbReference type="GO" id="GO:0005524">
    <property type="term" value="F:ATP binding"/>
    <property type="evidence" value="ECO:0007669"/>
    <property type="project" value="UniProtKB-KW"/>
</dbReference>
<protein>
    <recommendedName>
        <fullName evidence="3">formate--tetrahydrofolate ligase</fullName>
        <ecNumber evidence="3">6.3.4.3</ecNumber>
    </recommendedName>
</protein>
<reference evidence="8" key="3">
    <citation type="submission" date="2015-02" db="UniProtKB">
        <authorList>
            <consortium name="EnsemblProtists"/>
        </authorList>
    </citation>
    <scope>IDENTIFICATION</scope>
    <source>
        <strain evidence="8">DAOM BR144</strain>
    </source>
</reference>
<reference evidence="9" key="1">
    <citation type="journal article" date="2010" name="Genome Biol.">
        <title>Genome sequence of the necrotrophic plant pathogen Pythium ultimum reveals original pathogenicity mechanisms and effector repertoire.</title>
        <authorList>
            <person name="Levesque C.A."/>
            <person name="Brouwer H."/>
            <person name="Cano L."/>
            <person name="Hamilton J.P."/>
            <person name="Holt C."/>
            <person name="Huitema E."/>
            <person name="Raffaele S."/>
            <person name="Robideau G.P."/>
            <person name="Thines M."/>
            <person name="Win J."/>
            <person name="Zerillo M.M."/>
            <person name="Beakes G.W."/>
            <person name="Boore J.L."/>
            <person name="Busam D."/>
            <person name="Dumas B."/>
            <person name="Ferriera S."/>
            <person name="Fuerstenberg S.I."/>
            <person name="Gachon C.M."/>
            <person name="Gaulin E."/>
            <person name="Govers F."/>
            <person name="Grenville-Briggs L."/>
            <person name="Horner N."/>
            <person name="Hostetler J."/>
            <person name="Jiang R.H."/>
            <person name="Johnson J."/>
            <person name="Krajaejun T."/>
            <person name="Lin H."/>
            <person name="Meijer H.J."/>
            <person name="Moore B."/>
            <person name="Morris P."/>
            <person name="Phuntmart V."/>
            <person name="Puiu D."/>
            <person name="Shetty J."/>
            <person name="Stajich J.E."/>
            <person name="Tripathy S."/>
            <person name="Wawra S."/>
            <person name="van West P."/>
            <person name="Whitty B.R."/>
            <person name="Coutinho P.M."/>
            <person name="Henrissat B."/>
            <person name="Martin F."/>
            <person name="Thomas P.D."/>
            <person name="Tyler B.M."/>
            <person name="De Vries R.P."/>
            <person name="Kamoun S."/>
            <person name="Yandell M."/>
            <person name="Tisserat N."/>
            <person name="Buell C.R."/>
        </authorList>
    </citation>
    <scope>NUCLEOTIDE SEQUENCE</scope>
    <source>
        <strain evidence="9">DAOM:BR144</strain>
    </source>
</reference>
<dbReference type="STRING" id="431595.K3WGN0"/>
<dbReference type="FunFam" id="3.40.50.300:FF:000245">
    <property type="entry name" value="C-1-tetrahydrofolate synthase, cytoplasmic"/>
    <property type="match status" value="1"/>
</dbReference>
<sequence length="628" mass="66759">MSARPLKPEQLLTPVPSDITISDAITPLPITQIADAAGILPSEVIPYGATKAKISLSVRDRLKDTPNGNYVVVTGITPTPLGEGKSTTTIGIVQALGAHLNKKAFACIRQPSQGPTFGVKGGAAGGGYAQVVPMDEFNLHLTGDIHAITAANNLLAAAIDTRMFHESSQKDKDGSRKFSPVMLTRLKNLGITKITPDDLTDEEISKFARLDIDPDTITWQRVLDVCDRFLRQVVVGVAPTEKGKTRTTGFDITVASEIMAILALTTSLKDMRERLGRIVIGLDRKGEPVTADDLGVGGALAVLMKDAIQPTLMQTVEGTPVFVHAGPFANIAHGNSSIIADEIALKLAGEDGYVITEAGFGADIGMEKFFNIKCRTSGLTPQCVVLVSTIRALKMHGGGPNVVAGQPLDPVYVDENLELLERGCANMQHHIHNALKFGVAVVVAVNVFATDSEREIELVKAKALEAGATAAVESNHWALGGKGAVDLGRAVIESCGKMRAQGSPFKFLYPLEVGIAEKFEIIAKQIYGADGVEFSEEAKKKLEIYTARGYSNLPVCCAKTHLSLSTDPTAKGVPTGFSVTVRDIRASVGAGFVYLLCGDMMTVPGLPTRPGFYDVDLDVETGKVIGLF</sequence>
<dbReference type="InParanoid" id="K3WGN0"/>
<evidence type="ECO:0000256" key="5">
    <source>
        <dbReference type="ARBA" id="ARBA00022598"/>
    </source>
</evidence>
<keyword evidence="5" id="KW-0436">Ligase</keyword>